<feature type="region of interest" description="Disordered" evidence="1">
    <location>
        <begin position="1"/>
        <end position="23"/>
    </location>
</feature>
<feature type="domain" description="DUF5580" evidence="2">
    <location>
        <begin position="378"/>
        <end position="450"/>
    </location>
</feature>
<dbReference type="Pfam" id="PF17743">
    <property type="entry name" value="DUF5580"/>
    <property type="match status" value="1"/>
</dbReference>
<sequence>MQTTRSLPIIQNHSGEFSKKRMRVQPEPPIPIRYATAAIPTLAPFGTEYTPEHTMKIIGGRWIVVPRSIAAIPNLSPASFTRRPDPAVAPTKPIQNVTAIDSAKFQNGNTARFDTTYRTEYINRLRNFADQDTKPTRQFKNSLNQYSVLPPISATNNPNDTTERKSIYDGQQPQQPFYDQIVPGNDTTQQLHYNNEREYYEQQQQQPMMNNEDSYLPVEPVLLTDFEENRLSEQIRTQLGSGVTVDRLKVLFQELLAHDANSTGYVHYSSIQSLTYQLGLHMADDTLRFAMCKFVSPNQPRGFVNYEDLIRFIGKCLSAISPNQYEYQQQQPQSQQQQQQPQLQQERNTPQRPVQPSANFKLNDDDPFDPDERQIRVLLNQNLKHFDLTGTIDFDKLTHELNAVDRNQSGFLNRQQVEEVVYKVRIPLQRSLIYQILEKHCRTTSKLYDWRAFVRYLQEQIFDIKQIQDRSSPVYQQYVPSRDKWLDDLQREFHEKDRLRIIERFISNNEGVRSESTHPTAWFTRFLRLANAMYTHRRNSNVSQDFVLPREEARRLFRAYNHIWDMKIDEGRMQKVFEGCSRNGHVVIDEALKQLAK</sequence>
<evidence type="ECO:0000259" key="3">
    <source>
        <dbReference type="Pfam" id="PF20743"/>
    </source>
</evidence>
<dbReference type="PANTHER" id="PTHR34830">
    <property type="entry name" value="SIMILAR TO HYPOTHETICAL PROTEIN MGC34837"/>
    <property type="match status" value="1"/>
</dbReference>
<evidence type="ECO:0000313" key="4">
    <source>
        <dbReference type="EMBL" id="CAF3904492.1"/>
    </source>
</evidence>
<evidence type="ECO:0000313" key="7">
    <source>
        <dbReference type="Proteomes" id="UP000663866"/>
    </source>
</evidence>
<dbReference type="Pfam" id="PF20743">
    <property type="entry name" value="DUF5580_C"/>
    <property type="match status" value="1"/>
</dbReference>
<evidence type="ECO:0000313" key="5">
    <source>
        <dbReference type="EMBL" id="CAF3961724.1"/>
    </source>
</evidence>
<dbReference type="EMBL" id="CAJOBF010001546">
    <property type="protein sequence ID" value="CAF3961724.1"/>
    <property type="molecule type" value="Genomic_DNA"/>
</dbReference>
<reference evidence="5" key="1">
    <citation type="submission" date="2021-02" db="EMBL/GenBank/DDBJ databases">
        <authorList>
            <person name="Nowell W R."/>
        </authorList>
    </citation>
    <scope>NUCLEOTIDE SEQUENCE</scope>
</reference>
<dbReference type="InterPro" id="IPR011992">
    <property type="entry name" value="EF-hand-dom_pair"/>
</dbReference>
<keyword evidence="7" id="KW-1185">Reference proteome</keyword>
<proteinExistence type="predicted"/>
<feature type="region of interest" description="Disordered" evidence="1">
    <location>
        <begin position="327"/>
        <end position="367"/>
    </location>
</feature>
<organism evidence="5 6">
    <name type="scientific">Rotaria magnacalcarata</name>
    <dbReference type="NCBI Taxonomy" id="392030"/>
    <lineage>
        <taxon>Eukaryota</taxon>
        <taxon>Metazoa</taxon>
        <taxon>Spiralia</taxon>
        <taxon>Gnathifera</taxon>
        <taxon>Rotifera</taxon>
        <taxon>Eurotatoria</taxon>
        <taxon>Bdelloidea</taxon>
        <taxon>Philodinida</taxon>
        <taxon>Philodinidae</taxon>
        <taxon>Rotaria</taxon>
    </lineage>
</organism>
<feature type="compositionally biased region" description="Polar residues" evidence="1">
    <location>
        <begin position="347"/>
        <end position="360"/>
    </location>
</feature>
<evidence type="ECO:0000313" key="6">
    <source>
        <dbReference type="Proteomes" id="UP000663842"/>
    </source>
</evidence>
<dbReference type="EMBL" id="CAJOBG010001189">
    <property type="protein sequence ID" value="CAF3904492.1"/>
    <property type="molecule type" value="Genomic_DNA"/>
</dbReference>
<dbReference type="InterPro" id="IPR049247">
    <property type="entry name" value="DUF5580_C"/>
</dbReference>
<feature type="domain" description="DUF5580" evidence="3">
    <location>
        <begin position="521"/>
        <end position="595"/>
    </location>
</feature>
<dbReference type="InterPro" id="IPR040774">
    <property type="entry name" value="DUF5580"/>
</dbReference>
<evidence type="ECO:0000256" key="1">
    <source>
        <dbReference type="SAM" id="MobiDB-lite"/>
    </source>
</evidence>
<comment type="caution">
    <text evidence="5">The sequence shown here is derived from an EMBL/GenBank/DDBJ whole genome shotgun (WGS) entry which is preliminary data.</text>
</comment>
<accession>A0A819LGN7</accession>
<dbReference type="AlphaFoldDB" id="A0A819LGN7"/>
<evidence type="ECO:0008006" key="8">
    <source>
        <dbReference type="Google" id="ProtNLM"/>
    </source>
</evidence>
<protein>
    <recommendedName>
        <fullName evidence="8">EF-hand domain-containing protein</fullName>
    </recommendedName>
</protein>
<dbReference type="Gene3D" id="1.10.238.10">
    <property type="entry name" value="EF-hand"/>
    <property type="match status" value="1"/>
</dbReference>
<feature type="compositionally biased region" description="Low complexity" evidence="1">
    <location>
        <begin position="327"/>
        <end position="346"/>
    </location>
</feature>
<name>A0A819LGN7_9BILA</name>
<feature type="compositionally biased region" description="Polar residues" evidence="1">
    <location>
        <begin position="1"/>
        <end position="15"/>
    </location>
</feature>
<dbReference type="SUPFAM" id="SSF47473">
    <property type="entry name" value="EF-hand"/>
    <property type="match status" value="1"/>
</dbReference>
<dbReference type="Proteomes" id="UP000663842">
    <property type="component" value="Unassembled WGS sequence"/>
</dbReference>
<dbReference type="InterPro" id="IPR048316">
    <property type="entry name" value="DUF5580_N"/>
</dbReference>
<evidence type="ECO:0000259" key="2">
    <source>
        <dbReference type="Pfam" id="PF17743"/>
    </source>
</evidence>
<dbReference type="Proteomes" id="UP000663866">
    <property type="component" value="Unassembled WGS sequence"/>
</dbReference>
<gene>
    <name evidence="4" type="ORF">OVN521_LOCUS9691</name>
    <name evidence="5" type="ORF">UXM345_LOCUS13959</name>
</gene>
<dbReference type="PANTHER" id="PTHR34830:SF1">
    <property type="entry name" value="GENE 12695-RELATED"/>
    <property type="match status" value="1"/>
</dbReference>